<proteinExistence type="predicted"/>
<reference evidence="1" key="1">
    <citation type="submission" date="2021-11" db="EMBL/GenBank/DDBJ databases">
        <authorList>
            <consortium name="Genoscope - CEA"/>
            <person name="William W."/>
        </authorList>
    </citation>
    <scope>NUCLEOTIDE SEQUENCE</scope>
</reference>
<protein>
    <submittedName>
        <fullName evidence="1">Uncharacterized protein</fullName>
    </submittedName>
</protein>
<evidence type="ECO:0000313" key="2">
    <source>
        <dbReference type="Proteomes" id="UP000789595"/>
    </source>
</evidence>
<dbReference type="AlphaFoldDB" id="A0A8J2SKE9"/>
<sequence>PTQYISRGAHRLLAGLRARRYVIDSLLSCAVTRNPGSRRHSAHRTPTNRWVPDLAAGPVCLIKVNHWRLRASRELAGSYVDSGRLDAAEGDERSRGRPGAARRGVVLVGGAAACRRDAALRWAAARAAGARRLRAARERHAPYRR</sequence>
<feature type="non-terminal residue" evidence="1">
    <location>
        <position position="145"/>
    </location>
</feature>
<keyword evidence="2" id="KW-1185">Reference proteome</keyword>
<dbReference type="EMBL" id="CAKKNE010000003">
    <property type="protein sequence ID" value="CAH0372516.1"/>
    <property type="molecule type" value="Genomic_DNA"/>
</dbReference>
<organism evidence="1 2">
    <name type="scientific">Pelagomonas calceolata</name>
    <dbReference type="NCBI Taxonomy" id="35677"/>
    <lineage>
        <taxon>Eukaryota</taxon>
        <taxon>Sar</taxon>
        <taxon>Stramenopiles</taxon>
        <taxon>Ochrophyta</taxon>
        <taxon>Pelagophyceae</taxon>
        <taxon>Pelagomonadales</taxon>
        <taxon>Pelagomonadaceae</taxon>
        <taxon>Pelagomonas</taxon>
    </lineage>
</organism>
<comment type="caution">
    <text evidence="1">The sequence shown here is derived from an EMBL/GenBank/DDBJ whole genome shotgun (WGS) entry which is preliminary data.</text>
</comment>
<name>A0A8J2SKE9_9STRA</name>
<gene>
    <name evidence="1" type="ORF">PECAL_3P25180</name>
</gene>
<evidence type="ECO:0000313" key="1">
    <source>
        <dbReference type="EMBL" id="CAH0372516.1"/>
    </source>
</evidence>
<accession>A0A8J2SKE9</accession>
<feature type="non-terminal residue" evidence="1">
    <location>
        <position position="1"/>
    </location>
</feature>
<dbReference type="Proteomes" id="UP000789595">
    <property type="component" value="Unassembled WGS sequence"/>
</dbReference>